<accession>A0ABN2IRY2</accession>
<dbReference type="RefSeq" id="WP_344314411.1">
    <property type="nucleotide sequence ID" value="NZ_BAAANY010000036.1"/>
</dbReference>
<dbReference type="InterPro" id="IPR002933">
    <property type="entry name" value="Peptidase_M20"/>
</dbReference>
<dbReference type="SUPFAM" id="SSF55031">
    <property type="entry name" value="Bacterial exopeptidase dimerisation domain"/>
    <property type="match status" value="1"/>
</dbReference>
<proteinExistence type="inferred from homology"/>
<dbReference type="Gene3D" id="3.30.70.360">
    <property type="match status" value="1"/>
</dbReference>
<protein>
    <submittedName>
        <fullName evidence="3">Allantoate amidohydrolase</fullName>
    </submittedName>
</protein>
<dbReference type="InterPro" id="IPR010158">
    <property type="entry name" value="Amidase_Cbmase"/>
</dbReference>
<evidence type="ECO:0000256" key="2">
    <source>
        <dbReference type="ARBA" id="ARBA00022801"/>
    </source>
</evidence>
<evidence type="ECO:0000256" key="1">
    <source>
        <dbReference type="ARBA" id="ARBA00006153"/>
    </source>
</evidence>
<dbReference type="PANTHER" id="PTHR32494">
    <property type="entry name" value="ALLANTOATE DEIMINASE-RELATED"/>
    <property type="match status" value="1"/>
</dbReference>
<comment type="similarity">
    <text evidence="1">Belongs to the peptidase M20 family.</text>
</comment>
<dbReference type="Gene3D" id="3.40.630.10">
    <property type="entry name" value="Zn peptidases"/>
    <property type="match status" value="1"/>
</dbReference>
<evidence type="ECO:0000313" key="3">
    <source>
        <dbReference type="EMBL" id="GAA1710549.1"/>
    </source>
</evidence>
<keyword evidence="4" id="KW-1185">Reference proteome</keyword>
<dbReference type="Proteomes" id="UP001500618">
    <property type="component" value="Unassembled WGS sequence"/>
</dbReference>
<dbReference type="NCBIfam" id="TIGR01879">
    <property type="entry name" value="hydantase"/>
    <property type="match status" value="1"/>
</dbReference>
<dbReference type="PANTHER" id="PTHR32494:SF5">
    <property type="entry name" value="ALLANTOATE AMIDOHYDROLASE"/>
    <property type="match status" value="1"/>
</dbReference>
<gene>
    <name evidence="3" type="ORF">GCM10009765_69820</name>
</gene>
<dbReference type="NCBIfam" id="NF006770">
    <property type="entry name" value="PRK09290.1-4"/>
    <property type="match status" value="1"/>
</dbReference>
<dbReference type="PIRSF" id="PIRSF001235">
    <property type="entry name" value="Amidase_carbamoylase"/>
    <property type="match status" value="1"/>
</dbReference>
<evidence type="ECO:0000313" key="4">
    <source>
        <dbReference type="Proteomes" id="UP001500618"/>
    </source>
</evidence>
<comment type="caution">
    <text evidence="3">The sequence shown here is derived from an EMBL/GenBank/DDBJ whole genome shotgun (WGS) entry which is preliminary data.</text>
</comment>
<reference evidence="3 4" key="1">
    <citation type="journal article" date="2019" name="Int. J. Syst. Evol. Microbiol.">
        <title>The Global Catalogue of Microorganisms (GCM) 10K type strain sequencing project: providing services to taxonomists for standard genome sequencing and annotation.</title>
        <authorList>
            <consortium name="The Broad Institute Genomics Platform"/>
            <consortium name="The Broad Institute Genome Sequencing Center for Infectious Disease"/>
            <person name="Wu L."/>
            <person name="Ma J."/>
        </authorList>
    </citation>
    <scope>NUCLEOTIDE SEQUENCE [LARGE SCALE GENOMIC DNA]</scope>
    <source>
        <strain evidence="3 4">JCM 14718</strain>
    </source>
</reference>
<dbReference type="SUPFAM" id="SSF53187">
    <property type="entry name" value="Zn-dependent exopeptidases"/>
    <property type="match status" value="1"/>
</dbReference>
<organism evidence="3 4">
    <name type="scientific">Fodinicola feengrottensis</name>
    <dbReference type="NCBI Taxonomy" id="435914"/>
    <lineage>
        <taxon>Bacteria</taxon>
        <taxon>Bacillati</taxon>
        <taxon>Actinomycetota</taxon>
        <taxon>Actinomycetes</taxon>
        <taxon>Mycobacteriales</taxon>
        <taxon>Fodinicola</taxon>
    </lineage>
</organism>
<name>A0ABN2IRY2_9ACTN</name>
<dbReference type="InterPro" id="IPR036264">
    <property type="entry name" value="Bact_exopeptidase_dim_dom"/>
</dbReference>
<keyword evidence="2" id="KW-0378">Hydrolase</keyword>
<dbReference type="Pfam" id="PF01546">
    <property type="entry name" value="Peptidase_M20"/>
    <property type="match status" value="1"/>
</dbReference>
<dbReference type="EMBL" id="BAAANY010000036">
    <property type="protein sequence ID" value="GAA1710549.1"/>
    <property type="molecule type" value="Genomic_DNA"/>
</dbReference>
<sequence length="403" mass="42124">MIAGQEPTSALLAEIASTGTDPHRGGYSRHLFTDAELSLREWFAEAAARRGLTVEVDGNTNLWAWWGEPGASAVITGSHLDSVPGGGAFDGPLGVASALAAVDLLRADNFQPGKPFALAVFAEEEGGRFGRACLGSALTAGAVDPADALRRTDPDGVSVADAARRAGFDPAAFGPDPDRVARIGQFVELHVEQGRGLADLDTPVAVASSILAHGRWRFRFTGQGNHAGTTRLEDRRDPMLPAAATVLAARRTAAKHQARATVGRLQPVPGGTNVIASTVDMWLDARDDRETVVMNVVDDITAAAEAACREEGCQVVVTKESFLAEVAFDAALRDRLLETLDGAPVLPTGAGHDAGVLASSVPTAMVFVRNPTGISHAPEEHAETADIEAGSRALAAVLRELAR</sequence>